<dbReference type="RefSeq" id="WP_087862840.1">
    <property type="nucleotide sequence ID" value="NZ_LT859958.1"/>
</dbReference>
<evidence type="ECO:0008006" key="3">
    <source>
        <dbReference type="Google" id="ProtNLM"/>
    </source>
</evidence>
<keyword evidence="2" id="KW-1185">Reference proteome</keyword>
<dbReference type="Pfam" id="PF05635">
    <property type="entry name" value="23S_rRNA_IVP"/>
    <property type="match status" value="1"/>
</dbReference>
<name>A0A1Y6K639_9CHLR</name>
<accession>A0A1Y6K639</accession>
<dbReference type="InterPro" id="IPR012657">
    <property type="entry name" value="23S_rRNA-intervening_sequence"/>
</dbReference>
<proteinExistence type="predicted"/>
<dbReference type="PANTHER" id="PTHR38471">
    <property type="entry name" value="FOUR HELIX BUNDLE PROTEIN"/>
    <property type="match status" value="1"/>
</dbReference>
<dbReference type="InterPro" id="IPR036583">
    <property type="entry name" value="23S_rRNA_IVS_sf"/>
</dbReference>
<dbReference type="SUPFAM" id="SSF158446">
    <property type="entry name" value="IVS-encoded protein-like"/>
    <property type="match status" value="1"/>
</dbReference>
<protein>
    <recommendedName>
        <fullName evidence="3">S23 ribosomal protein</fullName>
    </recommendedName>
</protein>
<dbReference type="OrthoDB" id="160990at2"/>
<dbReference type="NCBIfam" id="TIGR02436">
    <property type="entry name" value="four helix bundle protein"/>
    <property type="match status" value="1"/>
</dbReference>
<organism evidence="1 2">
    <name type="scientific">Candidatus Brevifilum fermentans</name>
    <dbReference type="NCBI Taxonomy" id="1986204"/>
    <lineage>
        <taxon>Bacteria</taxon>
        <taxon>Bacillati</taxon>
        <taxon>Chloroflexota</taxon>
        <taxon>Anaerolineae</taxon>
        <taxon>Anaerolineales</taxon>
        <taxon>Anaerolineaceae</taxon>
        <taxon>Candidatus Brevifilum</taxon>
    </lineage>
</organism>
<dbReference type="Proteomes" id="UP000195514">
    <property type="component" value="Chromosome I"/>
</dbReference>
<dbReference type="AlphaFoldDB" id="A0A1Y6K639"/>
<dbReference type="EMBL" id="LT859958">
    <property type="protein sequence ID" value="SMX55046.1"/>
    <property type="molecule type" value="Genomic_DNA"/>
</dbReference>
<dbReference type="CDD" id="cd16377">
    <property type="entry name" value="23S_rRNA_IVP_like"/>
    <property type="match status" value="1"/>
</dbReference>
<dbReference type="KEGG" id="abat:CFX1CAM_1981"/>
<gene>
    <name evidence="1" type="ORF">CFX1CAM_1981</name>
</gene>
<dbReference type="PANTHER" id="PTHR38471:SF2">
    <property type="entry name" value="FOUR HELIX BUNDLE PROTEIN"/>
    <property type="match status" value="1"/>
</dbReference>
<dbReference type="Gene3D" id="1.20.1440.60">
    <property type="entry name" value="23S rRNA-intervening sequence"/>
    <property type="match status" value="1"/>
</dbReference>
<sequence>MGEKEKGLENLLIWKKTVDYAVDVCQNLIPLFPDEEKWALASQLRRSVQSIPANIAEGYGRFNFQETIHFCYIARGSMAEVETHLVLAHRLGYINDSTYIKYLSVLSELGKMINGYVTHLRKQKTIHGIKETIDGEDIYEI</sequence>
<evidence type="ECO:0000313" key="2">
    <source>
        <dbReference type="Proteomes" id="UP000195514"/>
    </source>
</evidence>
<evidence type="ECO:0000313" key="1">
    <source>
        <dbReference type="EMBL" id="SMX55046.1"/>
    </source>
</evidence>
<reference evidence="2" key="1">
    <citation type="submission" date="2017-05" db="EMBL/GenBank/DDBJ databases">
        <authorList>
            <person name="Kirkegaard R."/>
            <person name="Mcilroy J S."/>
        </authorList>
    </citation>
    <scope>NUCLEOTIDE SEQUENCE [LARGE SCALE GENOMIC DNA]</scope>
</reference>